<sequence length="365" mass="41266">MPIVPQGGKVLVSGANGYIAMWTVKMLLERGYRVRGTVRSENKGRFLNDYFAKLGHGDAFEFAIVEDFLEDDAFDEVIKDVDAIAHMASPVHSKPSDPDEILKPAVRGTIGILKSALKNASRVRRIVVTSSTATIITPDLTAARVFSEEDWNEACPKEVKELGAKARGVSIYRASKVLAERAAWDFYKQHKSQIQWDLTVINPPFVFGPPIHDVRSPKSLNLSLLAWYQRLVSESPEEKDELSHWSCGWVDVRDTALAHVMALEKEAAGGERIMTPSGRCFWQEWINAVNSLKQIHSLHTNLLSDAPNFFMSTLFLARWTSLRKSEFLGSNSRLWRRRPRIRWRTSRGAGGRNALVNTYRPPYRT</sequence>
<dbReference type="Pfam" id="PF01370">
    <property type="entry name" value="Epimerase"/>
    <property type="match status" value="1"/>
</dbReference>
<comment type="caution">
    <text evidence="4">The sequence shown here is derived from an EMBL/GenBank/DDBJ whole genome shotgun (WGS) entry which is preliminary data.</text>
</comment>
<name>A0A8S0WP71_CYCAE</name>
<dbReference type="OrthoDB" id="2735536at2759"/>
<dbReference type="InterPro" id="IPR001509">
    <property type="entry name" value="Epimerase_deHydtase"/>
</dbReference>
<dbReference type="SUPFAM" id="SSF51735">
    <property type="entry name" value="NAD(P)-binding Rossmann-fold domains"/>
    <property type="match status" value="1"/>
</dbReference>
<keyword evidence="1" id="KW-0560">Oxidoreductase</keyword>
<dbReference type="InterPro" id="IPR050425">
    <property type="entry name" value="NAD(P)_dehydrat-like"/>
</dbReference>
<proteinExistence type="inferred from homology"/>
<dbReference type="Gene3D" id="3.40.50.720">
    <property type="entry name" value="NAD(P)-binding Rossmann-like Domain"/>
    <property type="match status" value="1"/>
</dbReference>
<organism evidence="4 5">
    <name type="scientific">Cyclocybe aegerita</name>
    <name type="common">Black poplar mushroom</name>
    <name type="synonym">Agrocybe aegerita</name>
    <dbReference type="NCBI Taxonomy" id="1973307"/>
    <lineage>
        <taxon>Eukaryota</taxon>
        <taxon>Fungi</taxon>
        <taxon>Dikarya</taxon>
        <taxon>Basidiomycota</taxon>
        <taxon>Agaricomycotina</taxon>
        <taxon>Agaricomycetes</taxon>
        <taxon>Agaricomycetidae</taxon>
        <taxon>Agaricales</taxon>
        <taxon>Agaricineae</taxon>
        <taxon>Bolbitiaceae</taxon>
        <taxon>Cyclocybe</taxon>
    </lineage>
</organism>
<dbReference type="Proteomes" id="UP000467700">
    <property type="component" value="Unassembled WGS sequence"/>
</dbReference>
<evidence type="ECO:0000256" key="1">
    <source>
        <dbReference type="ARBA" id="ARBA00023002"/>
    </source>
</evidence>
<dbReference type="PANTHER" id="PTHR10366">
    <property type="entry name" value="NAD DEPENDENT EPIMERASE/DEHYDRATASE"/>
    <property type="match status" value="1"/>
</dbReference>
<dbReference type="AlphaFoldDB" id="A0A8S0WP71"/>
<evidence type="ECO:0000313" key="4">
    <source>
        <dbReference type="EMBL" id="CAA7267197.1"/>
    </source>
</evidence>
<evidence type="ECO:0000313" key="5">
    <source>
        <dbReference type="Proteomes" id="UP000467700"/>
    </source>
</evidence>
<evidence type="ECO:0000259" key="3">
    <source>
        <dbReference type="Pfam" id="PF01370"/>
    </source>
</evidence>
<gene>
    <name evidence="4" type="ORF">AAE3_LOCUS9449</name>
</gene>
<accession>A0A8S0WP71</accession>
<dbReference type="EMBL" id="CACVBS010000058">
    <property type="protein sequence ID" value="CAA7267197.1"/>
    <property type="molecule type" value="Genomic_DNA"/>
</dbReference>
<evidence type="ECO:0000256" key="2">
    <source>
        <dbReference type="ARBA" id="ARBA00023445"/>
    </source>
</evidence>
<protein>
    <recommendedName>
        <fullName evidence="3">NAD-dependent epimerase/dehydratase domain-containing protein</fullName>
    </recommendedName>
</protein>
<dbReference type="InterPro" id="IPR036291">
    <property type="entry name" value="NAD(P)-bd_dom_sf"/>
</dbReference>
<reference evidence="4 5" key="1">
    <citation type="submission" date="2020-01" db="EMBL/GenBank/DDBJ databases">
        <authorList>
            <person name="Gupta K D."/>
        </authorList>
    </citation>
    <scope>NUCLEOTIDE SEQUENCE [LARGE SCALE GENOMIC DNA]</scope>
</reference>
<keyword evidence="5" id="KW-1185">Reference proteome</keyword>
<dbReference type="PANTHER" id="PTHR10366:SF564">
    <property type="entry name" value="STEROL-4-ALPHA-CARBOXYLATE 3-DEHYDROGENASE, DECARBOXYLATING"/>
    <property type="match status" value="1"/>
</dbReference>
<feature type="domain" description="NAD-dependent epimerase/dehydratase" evidence="3">
    <location>
        <begin position="10"/>
        <end position="270"/>
    </location>
</feature>
<dbReference type="GO" id="GO:0016616">
    <property type="term" value="F:oxidoreductase activity, acting on the CH-OH group of donors, NAD or NADP as acceptor"/>
    <property type="evidence" value="ECO:0007669"/>
    <property type="project" value="TreeGrafter"/>
</dbReference>
<comment type="similarity">
    <text evidence="2">Belongs to the NAD(P)-dependent epimerase/dehydratase family. Dihydroflavonol-4-reductase subfamily.</text>
</comment>